<proteinExistence type="inferred from homology"/>
<reference evidence="11" key="1">
    <citation type="journal article" date="2021" name="Mol. Ecol. Resour.">
        <title>Phylogenomic analyses of the genus Drosophila reveals genomic signals of climate adaptation.</title>
        <authorList>
            <person name="Li F."/>
            <person name="Rane R.V."/>
            <person name="Luria V."/>
            <person name="Xiong Z."/>
            <person name="Chen J."/>
            <person name="Li Z."/>
            <person name="Catullo R.A."/>
            <person name="Griffin P.C."/>
            <person name="Schiffer M."/>
            <person name="Pearce S."/>
            <person name="Lee S.F."/>
            <person name="McElroy K."/>
            <person name="Stocker A."/>
            <person name="Shirriffs J."/>
            <person name="Cockerell F."/>
            <person name="Coppin C."/>
            <person name="Sgro C.M."/>
            <person name="Karger A."/>
            <person name="Cain J.W."/>
            <person name="Weber J.A."/>
            <person name="Santpere G."/>
            <person name="Kirschner M.W."/>
            <person name="Hoffmann A.A."/>
            <person name="Oakeshott J.G."/>
            <person name="Zhang G."/>
        </authorList>
    </citation>
    <scope>NUCLEOTIDE SEQUENCE</scope>
    <source>
        <strain evidence="11">BGI-SZ-2011g</strain>
    </source>
</reference>
<evidence type="ECO:0000259" key="10">
    <source>
        <dbReference type="Pfam" id="PF00135"/>
    </source>
</evidence>
<dbReference type="PANTHER" id="PTHR43142:SF1">
    <property type="entry name" value="CARBOXYLIC ESTER HYDROLASE"/>
    <property type="match status" value="1"/>
</dbReference>
<dbReference type="Gene3D" id="3.40.50.1820">
    <property type="entry name" value="alpha/beta hydrolase"/>
    <property type="match status" value="1"/>
</dbReference>
<dbReference type="InterPro" id="IPR019826">
    <property type="entry name" value="Carboxylesterase_B_AS"/>
</dbReference>
<evidence type="ECO:0000256" key="8">
    <source>
        <dbReference type="ARBA" id="ARBA00023180"/>
    </source>
</evidence>
<comment type="subcellular location">
    <subcellularLocation>
        <location evidence="1">Secreted</location>
    </subcellularLocation>
</comment>
<dbReference type="AlphaFoldDB" id="A0AAD4JUG1"/>
<dbReference type="EMBL" id="JAJJHW010003409">
    <property type="protein sequence ID" value="KAH8359512.1"/>
    <property type="molecule type" value="Genomic_DNA"/>
</dbReference>
<dbReference type="Proteomes" id="UP001200034">
    <property type="component" value="Unassembled WGS sequence"/>
</dbReference>
<dbReference type="SUPFAM" id="SSF53474">
    <property type="entry name" value="alpha/beta-Hydrolases"/>
    <property type="match status" value="1"/>
</dbReference>
<comment type="caution">
    <text evidence="11">The sequence shown here is derived from an EMBL/GenBank/DDBJ whole genome shotgun (WGS) entry which is preliminary data.</text>
</comment>
<evidence type="ECO:0000256" key="6">
    <source>
        <dbReference type="ARBA" id="ARBA00022801"/>
    </source>
</evidence>
<evidence type="ECO:0000256" key="7">
    <source>
        <dbReference type="ARBA" id="ARBA00023157"/>
    </source>
</evidence>
<keyword evidence="7" id="KW-1015">Disulfide bond</keyword>
<sequence length="539" mass="60473">MKYALIPILAALLCFGASASHADPLLVTLPNGQLRGRDNGDYYSFESIPYAEPPVGELRFRPPQPYTRQWKEIFNATQEPVLCMQWSQFNDQEDKLAGSEDCLVVSIYRPKQPSRKSFPVLVNLHGGAFMFGGAPPYGHMEIMASGNAMLVKINYRVGPLGFLSTGDAHLPGNMGLKDQRLALQWIKQHIAGFGGEPENILVTGHSAGGASVHLHMLKPDFKDLAKVAVSISGNALNPWVFQGGAARRAFEVGRLVGCGLSTSSKELKECLQAKQASDLVRAIKHLFVFEYTPFSLFGPVVEPADAEDAFITQHPMEIIKSGRFSQVPWLTSYTQEDGGYNAALLMAKQCNGLELIDELNSRWLELAPNFLFYRDSFKTIAEMDNYSKLLRQQYLGNRSFSVESYLDVQRMFTDVLFKNDTQVAIDLHRQHGQSPVYGFVYDNPADTGVGQWLAKRNDIFFGTVHGDDYFLMFGNRLRVPRSDETVISRQLIEMLVEFAQSETLKYDNCVFSDNVGQEQFQLVSIQRDKCEQLQVNEFP</sequence>
<comment type="similarity">
    <text evidence="2 9">Belongs to the type-B carboxylesterase/lipase family.</text>
</comment>
<dbReference type="GO" id="GO:0106435">
    <property type="term" value="F:carboxylesterase activity"/>
    <property type="evidence" value="ECO:0007669"/>
    <property type="project" value="UniProtKB-ARBA"/>
</dbReference>
<dbReference type="EC" id="3.1.1.-" evidence="9"/>
<evidence type="ECO:0000313" key="11">
    <source>
        <dbReference type="EMBL" id="KAH8359512.1"/>
    </source>
</evidence>
<dbReference type="CDD" id="cd00312">
    <property type="entry name" value="Esterase_lipase"/>
    <property type="match status" value="1"/>
</dbReference>
<gene>
    <name evidence="11" type="ORF">KR093_007350</name>
</gene>
<dbReference type="Pfam" id="PF00135">
    <property type="entry name" value="COesterase"/>
    <property type="match status" value="1"/>
</dbReference>
<dbReference type="PANTHER" id="PTHR43142">
    <property type="entry name" value="CARBOXYLIC ESTER HYDROLASE"/>
    <property type="match status" value="1"/>
</dbReference>
<feature type="chain" id="PRO_5041769055" description="Carboxylic ester hydrolase" evidence="9">
    <location>
        <begin position="23"/>
        <end position="539"/>
    </location>
</feature>
<keyword evidence="12" id="KW-1185">Reference proteome</keyword>
<name>A0AAD4JUG1_9MUSC</name>
<accession>A0AAD4JUG1</accession>
<evidence type="ECO:0000256" key="5">
    <source>
        <dbReference type="ARBA" id="ARBA00022729"/>
    </source>
</evidence>
<evidence type="ECO:0000313" key="12">
    <source>
        <dbReference type="Proteomes" id="UP001200034"/>
    </source>
</evidence>
<dbReference type="GO" id="GO:0005576">
    <property type="term" value="C:extracellular region"/>
    <property type="evidence" value="ECO:0007669"/>
    <property type="project" value="UniProtKB-SubCell"/>
</dbReference>
<feature type="signal peptide" evidence="9">
    <location>
        <begin position="1"/>
        <end position="22"/>
    </location>
</feature>
<dbReference type="PROSITE" id="PS00122">
    <property type="entry name" value="CARBOXYLESTERASE_B_1"/>
    <property type="match status" value="1"/>
</dbReference>
<evidence type="ECO:0000256" key="4">
    <source>
        <dbReference type="ARBA" id="ARBA00022525"/>
    </source>
</evidence>
<keyword evidence="6 9" id="KW-0378">Hydrolase</keyword>
<evidence type="ECO:0000256" key="9">
    <source>
        <dbReference type="RuleBase" id="RU361235"/>
    </source>
</evidence>
<evidence type="ECO:0000256" key="1">
    <source>
        <dbReference type="ARBA" id="ARBA00004613"/>
    </source>
</evidence>
<keyword evidence="8" id="KW-0325">Glycoprotein</keyword>
<organism evidence="11 12">
    <name type="scientific">Drosophila rubida</name>
    <dbReference type="NCBI Taxonomy" id="30044"/>
    <lineage>
        <taxon>Eukaryota</taxon>
        <taxon>Metazoa</taxon>
        <taxon>Ecdysozoa</taxon>
        <taxon>Arthropoda</taxon>
        <taxon>Hexapoda</taxon>
        <taxon>Insecta</taxon>
        <taxon>Pterygota</taxon>
        <taxon>Neoptera</taxon>
        <taxon>Endopterygota</taxon>
        <taxon>Diptera</taxon>
        <taxon>Brachycera</taxon>
        <taxon>Muscomorpha</taxon>
        <taxon>Ephydroidea</taxon>
        <taxon>Drosophilidae</taxon>
        <taxon>Drosophila</taxon>
    </lineage>
</organism>
<dbReference type="FunFam" id="3.40.50.1820:FF:000378">
    <property type="entry name" value="Carboxylic ester hydrolase"/>
    <property type="match status" value="1"/>
</dbReference>
<keyword evidence="4" id="KW-0964">Secreted</keyword>
<evidence type="ECO:0000256" key="2">
    <source>
        <dbReference type="ARBA" id="ARBA00005964"/>
    </source>
</evidence>
<feature type="domain" description="Carboxylesterase type B" evidence="10">
    <location>
        <begin position="25"/>
        <end position="530"/>
    </location>
</feature>
<dbReference type="InterPro" id="IPR002018">
    <property type="entry name" value="CarbesteraseB"/>
</dbReference>
<dbReference type="InterPro" id="IPR029058">
    <property type="entry name" value="AB_hydrolase_fold"/>
</dbReference>
<protein>
    <recommendedName>
        <fullName evidence="9">Carboxylic ester hydrolase</fullName>
        <ecNumber evidence="9">3.1.1.-</ecNumber>
    </recommendedName>
</protein>
<keyword evidence="5 9" id="KW-0732">Signal</keyword>
<evidence type="ECO:0000256" key="3">
    <source>
        <dbReference type="ARBA" id="ARBA00022487"/>
    </source>
</evidence>
<keyword evidence="3" id="KW-0719">Serine esterase</keyword>